<reference evidence="1 2" key="1">
    <citation type="submission" date="2014-01" db="EMBL/GenBank/DDBJ databases">
        <title>Full genme sequencing of cellulolytic bacterium Gynuella sunshinyii YC6258T gen. nov., sp. nov.</title>
        <authorList>
            <person name="Khan H."/>
            <person name="Chung E.J."/>
            <person name="Chung Y.R."/>
        </authorList>
    </citation>
    <scope>NUCLEOTIDE SEQUENCE [LARGE SCALE GENOMIC DNA]</scope>
    <source>
        <strain evidence="1 2">YC6258</strain>
    </source>
</reference>
<dbReference type="PANTHER" id="PTHR33639">
    <property type="entry name" value="THIOL-DISULFIDE OXIDOREDUCTASE DCC"/>
    <property type="match status" value="1"/>
</dbReference>
<dbReference type="AlphaFoldDB" id="A0A0C5VFX4"/>
<evidence type="ECO:0008006" key="3">
    <source>
        <dbReference type="Google" id="ProtNLM"/>
    </source>
</evidence>
<dbReference type="OrthoDB" id="5294764at2"/>
<dbReference type="InterPro" id="IPR007263">
    <property type="entry name" value="DCC1-like"/>
</dbReference>
<dbReference type="HOGENOM" id="CLU_092206_1_0_6"/>
<organism evidence="1 2">
    <name type="scientific">Gynuella sunshinyii YC6258</name>
    <dbReference type="NCBI Taxonomy" id="1445510"/>
    <lineage>
        <taxon>Bacteria</taxon>
        <taxon>Pseudomonadati</taxon>
        <taxon>Pseudomonadota</taxon>
        <taxon>Gammaproteobacteria</taxon>
        <taxon>Oceanospirillales</taxon>
        <taxon>Saccharospirillaceae</taxon>
        <taxon>Gynuella</taxon>
    </lineage>
</organism>
<protein>
    <recommendedName>
        <fullName evidence="3">Thiol-disulfide oxidoreductase DCC</fullName>
    </recommendedName>
</protein>
<gene>
    <name evidence="1" type="ORF">YC6258_01454</name>
</gene>
<dbReference type="InterPro" id="IPR052927">
    <property type="entry name" value="DCC_oxidoreductase"/>
</dbReference>
<accession>A0A0C5VFX4</accession>
<dbReference type="PATRIC" id="fig|1445510.3.peg.1422"/>
<evidence type="ECO:0000313" key="2">
    <source>
        <dbReference type="Proteomes" id="UP000032266"/>
    </source>
</evidence>
<dbReference type="KEGG" id="gsn:YC6258_01454"/>
<name>A0A0C5VFX4_9GAMM</name>
<dbReference type="STRING" id="1445510.YC6258_01454"/>
<proteinExistence type="predicted"/>
<evidence type="ECO:0000313" key="1">
    <source>
        <dbReference type="EMBL" id="AJQ93502.1"/>
    </source>
</evidence>
<keyword evidence="2" id="KW-1185">Reference proteome</keyword>
<dbReference type="EMBL" id="CP007142">
    <property type="protein sequence ID" value="AJQ93502.1"/>
    <property type="molecule type" value="Genomic_DNA"/>
</dbReference>
<dbReference type="Pfam" id="PF04134">
    <property type="entry name" value="DCC1-like"/>
    <property type="match status" value="1"/>
</dbReference>
<dbReference type="Proteomes" id="UP000032266">
    <property type="component" value="Chromosome"/>
</dbReference>
<sequence length="162" mass="18841">MVSSLENTTQQPCPLIVFDGVCVLCHAAVRFIDRHDSRQQLKVVPLQSELGQYLQQQFDINLLHNNTIMVISESGVFTRSAALFAIAGYLDRPWCWLRGFRWLPRGLNDCLYEQLARRRYRLFGRYEQCRMPALTLRTRLLENIEQLDELQSLISSARSGKH</sequence>
<dbReference type="GO" id="GO:0015035">
    <property type="term" value="F:protein-disulfide reductase activity"/>
    <property type="evidence" value="ECO:0007669"/>
    <property type="project" value="InterPro"/>
</dbReference>
<dbReference type="PANTHER" id="PTHR33639:SF2">
    <property type="entry name" value="DUF393 DOMAIN-CONTAINING PROTEIN"/>
    <property type="match status" value="1"/>
</dbReference>